<gene>
    <name evidence="1" type="ORF">S12H4_52640</name>
</gene>
<evidence type="ECO:0000313" key="1">
    <source>
        <dbReference type="EMBL" id="GAJ09543.1"/>
    </source>
</evidence>
<sequence length="58" mass="6646">MFDLFPLSSKVPEDIMTKVFRLERKAIAFLKSSAAIFERRGSLKESLALRFCVARPRA</sequence>
<organism evidence="1">
    <name type="scientific">marine sediment metagenome</name>
    <dbReference type="NCBI Taxonomy" id="412755"/>
    <lineage>
        <taxon>unclassified sequences</taxon>
        <taxon>metagenomes</taxon>
        <taxon>ecological metagenomes</taxon>
    </lineage>
</organism>
<protein>
    <submittedName>
        <fullName evidence="1">Uncharacterized protein</fullName>
    </submittedName>
</protein>
<dbReference type="EMBL" id="BARW01033417">
    <property type="protein sequence ID" value="GAJ09543.1"/>
    <property type="molecule type" value="Genomic_DNA"/>
</dbReference>
<comment type="caution">
    <text evidence="1">The sequence shown here is derived from an EMBL/GenBank/DDBJ whole genome shotgun (WGS) entry which is preliminary data.</text>
</comment>
<dbReference type="AlphaFoldDB" id="X1TW45"/>
<proteinExistence type="predicted"/>
<accession>X1TW45</accession>
<reference evidence="1" key="1">
    <citation type="journal article" date="2014" name="Front. Microbiol.">
        <title>High frequency of phylogenetically diverse reductive dehalogenase-homologous genes in deep subseafloor sedimentary metagenomes.</title>
        <authorList>
            <person name="Kawai M."/>
            <person name="Futagami T."/>
            <person name="Toyoda A."/>
            <person name="Takaki Y."/>
            <person name="Nishi S."/>
            <person name="Hori S."/>
            <person name="Arai W."/>
            <person name="Tsubouchi T."/>
            <person name="Morono Y."/>
            <person name="Uchiyama I."/>
            <person name="Ito T."/>
            <person name="Fujiyama A."/>
            <person name="Inagaki F."/>
            <person name="Takami H."/>
        </authorList>
    </citation>
    <scope>NUCLEOTIDE SEQUENCE</scope>
    <source>
        <strain evidence="1">Expedition CK06-06</strain>
    </source>
</reference>
<name>X1TW45_9ZZZZ</name>